<dbReference type="PANTHER" id="PTHR24213">
    <property type="entry name" value="ACTIN-BINDING LIM PROTEIN"/>
    <property type="match status" value="1"/>
</dbReference>
<dbReference type="InterPro" id="IPR032402">
    <property type="entry name" value="AbLIM_anchor"/>
</dbReference>
<evidence type="ECO:0000256" key="1">
    <source>
        <dbReference type="ARBA" id="ARBA00022723"/>
    </source>
</evidence>
<dbReference type="InterPro" id="IPR051618">
    <property type="entry name" value="Actin-binding_LIM"/>
</dbReference>
<organism evidence="7 8">
    <name type="scientific">Sus scrofa</name>
    <name type="common">Pig</name>
    <dbReference type="NCBI Taxonomy" id="9823"/>
    <lineage>
        <taxon>Eukaryota</taxon>
        <taxon>Metazoa</taxon>
        <taxon>Chordata</taxon>
        <taxon>Craniata</taxon>
        <taxon>Vertebrata</taxon>
        <taxon>Euteleostomi</taxon>
        <taxon>Mammalia</taxon>
        <taxon>Eutheria</taxon>
        <taxon>Laurasiatheria</taxon>
        <taxon>Artiodactyla</taxon>
        <taxon>Suina</taxon>
        <taxon>Suidae</taxon>
        <taxon>Sus</taxon>
    </lineage>
</organism>
<feature type="domain" description="LIM zinc-binding" evidence="6">
    <location>
        <begin position="20"/>
        <end position="79"/>
    </location>
</feature>
<feature type="domain" description="LIM zinc-binding" evidence="6">
    <location>
        <begin position="147"/>
        <end position="206"/>
    </location>
</feature>
<dbReference type="Proteomes" id="UP000314985">
    <property type="component" value="Chromosome 14"/>
</dbReference>
<keyword evidence="2 4" id="KW-0862">Zinc</keyword>
<feature type="region of interest" description="Disordered" evidence="5">
    <location>
        <begin position="261"/>
        <end position="293"/>
    </location>
</feature>
<sequence>MSARVAHPQDPHHPPEKPVIHCHKCGEPCKGEVLRVQTKHFHIKCFTCKVCGCDLAQGGFFIKNGEYLCTLDYQRMYGTRCHGCGEFVEGEVVTALGKTYHPNCFACTICKRPFPPGDRVTFNGRDCLCQLCAQPMSSSPKEASCPSNCAGCGRDIKNGQALLALEKQWHLGCFKCKSCGKVLTGEYISKDGAPYCEKDYQGLFGVKCEACHQFITGKVLEAGDKHYHPSCARCSRCNQMFTEGEEMYLQGSTVWHPDCKQSTKTEEKLRPTRTSSESIYSRPGSSIPGSPGHTIYAKVDNEILDYKDLAAIPKVKAIYDIERPDLITYEPFYSSGYDDKQERQSLGESPRTLSPTPSAEGYQDGRDRAIHRSTSQGSINSPGYSRHSYTPTTSRSPQHFHRPDQGINIYRKPPIYKQHAALAAQSKSSEDIIKFSKFPAAQAPDPSEIPKIETDHWPGPPSLAAVGADTRRRSSGREEDDEELLRRRQLQEEQLMKVGPSTTWLSLHFSSVSPRYGMTAMGKATKMSEGWSQPSRARRPVGEPPEASGDDKAEGLVGSGTGSESGESGESGVGCLGLFKESETLGWGCGYGACVERMLKGQVEPRCILPSFTHALLKEFPWNSPGLCSGLIGPCVYI</sequence>
<dbReference type="Pfam" id="PF16182">
    <property type="entry name" value="AbLIM_anchor"/>
    <property type="match status" value="1"/>
</dbReference>
<proteinExistence type="predicted"/>
<dbReference type="FunFam" id="2.10.110.10:FF:000007">
    <property type="entry name" value="actin-binding LIM protein 1 isoform X1"/>
    <property type="match status" value="1"/>
</dbReference>
<evidence type="ECO:0000256" key="2">
    <source>
        <dbReference type="ARBA" id="ARBA00022833"/>
    </source>
</evidence>
<protein>
    <recommendedName>
        <fullName evidence="6">LIM zinc-binding domain-containing protein</fullName>
    </recommendedName>
</protein>
<reference evidence="7 8" key="1">
    <citation type="submission" date="2017-08" db="EMBL/GenBank/DDBJ databases">
        <title>USMARCv1.0.</title>
        <authorList>
            <person name="Hannum G.I."/>
            <person name="Koren S."/>
            <person name="Schroeder S.G."/>
            <person name="Chin S.C."/>
            <person name="Nonneman D.J."/>
            <person name="Becker S.A."/>
            <person name="Rosen B.D."/>
            <person name="Bickhart D.M."/>
            <person name="Putnam N.H."/>
            <person name="Green R.E."/>
            <person name="Tuggle C.K."/>
            <person name="Liu H."/>
            <person name="Rohrer G.A."/>
            <person name="Warr A."/>
            <person name="Hall R."/>
            <person name="Kim K."/>
            <person name="Hume D.A."/>
            <person name="Talbot R."/>
            <person name="Chow W."/>
            <person name="Howe K."/>
            <person name="Schwartz A.S."/>
            <person name="Watson M."/>
            <person name="Archibald A.L."/>
            <person name="Phillippy A.M."/>
            <person name="Smith T.P.L."/>
        </authorList>
    </citation>
    <scope>NUCLEOTIDE SEQUENCE [LARGE SCALE GENOMIC DNA]</scope>
</reference>
<dbReference type="GO" id="GO:0046872">
    <property type="term" value="F:metal ion binding"/>
    <property type="evidence" value="ECO:0007669"/>
    <property type="project" value="UniProtKB-KW"/>
</dbReference>
<dbReference type="CDD" id="cd09330">
    <property type="entry name" value="LIM4_abLIM"/>
    <property type="match status" value="1"/>
</dbReference>
<dbReference type="FunFam" id="2.10.110.10:FF:000004">
    <property type="entry name" value="actin-binding LIM protein 1 isoform X1"/>
    <property type="match status" value="1"/>
</dbReference>
<feature type="compositionally biased region" description="Basic and acidic residues" evidence="5">
    <location>
        <begin position="261"/>
        <end position="270"/>
    </location>
</feature>
<feature type="compositionally biased region" description="Low complexity" evidence="5">
    <location>
        <begin position="283"/>
        <end position="292"/>
    </location>
</feature>
<reference evidence="7" key="2">
    <citation type="submission" date="2025-08" db="UniProtKB">
        <authorList>
            <consortium name="Ensembl"/>
        </authorList>
    </citation>
    <scope>IDENTIFICATION</scope>
</reference>
<dbReference type="SMART" id="SM00132">
    <property type="entry name" value="LIM"/>
    <property type="match status" value="4"/>
</dbReference>
<dbReference type="AlphaFoldDB" id="A0A4X1T3A2"/>
<dbReference type="FunFam" id="2.10.110.10:FF:000024">
    <property type="entry name" value="actin-binding LIM protein 1 isoform X1"/>
    <property type="match status" value="1"/>
</dbReference>
<dbReference type="InterPro" id="IPR001781">
    <property type="entry name" value="Znf_LIM"/>
</dbReference>
<evidence type="ECO:0000259" key="6">
    <source>
        <dbReference type="PROSITE" id="PS50023"/>
    </source>
</evidence>
<feature type="compositionally biased region" description="Gly residues" evidence="5">
    <location>
        <begin position="557"/>
        <end position="571"/>
    </location>
</feature>
<evidence type="ECO:0000313" key="7">
    <source>
        <dbReference type="Ensembl" id="ENSSSCP00070009508.1"/>
    </source>
</evidence>
<dbReference type="CDD" id="cd09329">
    <property type="entry name" value="LIM3_abLIM"/>
    <property type="match status" value="1"/>
</dbReference>
<dbReference type="PROSITE" id="PS00478">
    <property type="entry name" value="LIM_DOMAIN_1"/>
    <property type="match status" value="3"/>
</dbReference>
<dbReference type="CDD" id="cd09328">
    <property type="entry name" value="LIM2_abLIM"/>
    <property type="match status" value="1"/>
</dbReference>
<accession>A0A4X1T3A2</accession>
<feature type="compositionally biased region" description="Polar residues" evidence="5">
    <location>
        <begin position="372"/>
        <end position="397"/>
    </location>
</feature>
<dbReference type="Pfam" id="PF00412">
    <property type="entry name" value="LIM"/>
    <property type="match status" value="4"/>
</dbReference>
<feature type="region of interest" description="Disordered" evidence="5">
    <location>
        <begin position="337"/>
        <end position="407"/>
    </location>
</feature>
<keyword evidence="3 4" id="KW-0440">LIM domain</keyword>
<feature type="domain" description="LIM zinc-binding" evidence="6">
    <location>
        <begin position="80"/>
        <end position="139"/>
    </location>
</feature>
<dbReference type="SUPFAM" id="SSF57716">
    <property type="entry name" value="Glucocorticoid receptor-like (DNA-binding domain)"/>
    <property type="match status" value="6"/>
</dbReference>
<feature type="region of interest" description="Disordered" evidence="5">
    <location>
        <begin position="523"/>
        <end position="571"/>
    </location>
</feature>
<feature type="compositionally biased region" description="Polar residues" evidence="5">
    <location>
        <begin position="346"/>
        <end position="357"/>
    </location>
</feature>
<evidence type="ECO:0000256" key="3">
    <source>
        <dbReference type="ARBA" id="ARBA00023038"/>
    </source>
</evidence>
<feature type="region of interest" description="Disordered" evidence="5">
    <location>
        <begin position="451"/>
        <end position="485"/>
    </location>
</feature>
<evidence type="ECO:0000256" key="4">
    <source>
        <dbReference type="PROSITE-ProRule" id="PRU00125"/>
    </source>
</evidence>
<keyword evidence="1 4" id="KW-0479">Metal-binding</keyword>
<evidence type="ECO:0000256" key="5">
    <source>
        <dbReference type="SAM" id="MobiDB-lite"/>
    </source>
</evidence>
<dbReference type="CDD" id="cd09327">
    <property type="entry name" value="LIM1_abLIM"/>
    <property type="match status" value="1"/>
</dbReference>
<dbReference type="Ensembl" id="ENSSSCT00070011551.1">
    <property type="protein sequence ID" value="ENSSSCP00070009508.1"/>
    <property type="gene ID" value="ENSSSCG00070005841.1"/>
</dbReference>
<dbReference type="FunFam" id="2.10.110.10:FF:000003">
    <property type="entry name" value="actin-binding LIM protein 1 isoform X1"/>
    <property type="match status" value="1"/>
</dbReference>
<dbReference type="PANTHER" id="PTHR24213:SF18">
    <property type="entry name" value="ACTIN-BINDING LIM PROTEIN 1"/>
    <property type="match status" value="1"/>
</dbReference>
<name>A0A4X1T3A2_PIG</name>
<evidence type="ECO:0000313" key="8">
    <source>
        <dbReference type="Proteomes" id="UP000314985"/>
    </source>
</evidence>
<dbReference type="Gene3D" id="2.10.110.10">
    <property type="entry name" value="Cysteine Rich Protein"/>
    <property type="match status" value="4"/>
</dbReference>
<dbReference type="PROSITE" id="PS50023">
    <property type="entry name" value="LIM_DOMAIN_2"/>
    <property type="match status" value="3"/>
</dbReference>